<evidence type="ECO:0000256" key="1">
    <source>
        <dbReference type="SAM" id="MobiDB-lite"/>
    </source>
</evidence>
<dbReference type="Proteomes" id="UP000547976">
    <property type="component" value="Unassembled WGS sequence"/>
</dbReference>
<name>A0A8H5Q9L0_GIBSU</name>
<feature type="region of interest" description="Disordered" evidence="1">
    <location>
        <begin position="100"/>
        <end position="133"/>
    </location>
</feature>
<dbReference type="OrthoDB" id="5084694at2759"/>
<comment type="caution">
    <text evidence="2">The sequence shown here is derived from an EMBL/GenBank/DDBJ whole genome shotgun (WGS) entry which is preliminary data.</text>
</comment>
<feature type="compositionally biased region" description="Polar residues" evidence="1">
    <location>
        <begin position="120"/>
        <end position="132"/>
    </location>
</feature>
<reference evidence="2 3" key="1">
    <citation type="submission" date="2020-05" db="EMBL/GenBank/DDBJ databases">
        <title>Identification and distribution of gene clusters putatively required for synthesis of sphingolipid metabolism inhibitors in phylogenetically diverse species of the filamentous fungus Fusarium.</title>
        <authorList>
            <person name="Kim H.-S."/>
            <person name="Busman M."/>
            <person name="Brown D.W."/>
            <person name="Divon H."/>
            <person name="Uhlig S."/>
            <person name="Proctor R.H."/>
        </authorList>
    </citation>
    <scope>NUCLEOTIDE SEQUENCE [LARGE SCALE GENOMIC DNA]</scope>
    <source>
        <strain evidence="2 3">NRRL 66333</strain>
    </source>
</reference>
<dbReference type="GeneID" id="59314992"/>
<feature type="region of interest" description="Disordered" evidence="1">
    <location>
        <begin position="152"/>
        <end position="215"/>
    </location>
</feature>
<dbReference type="EMBL" id="JAAOAV010000021">
    <property type="protein sequence ID" value="KAF5611217.1"/>
    <property type="molecule type" value="Genomic_DNA"/>
</dbReference>
<organism evidence="2 3">
    <name type="scientific">Gibberella subglutinans</name>
    <name type="common">Fusarium subglutinans</name>
    <dbReference type="NCBI Taxonomy" id="42677"/>
    <lineage>
        <taxon>Eukaryota</taxon>
        <taxon>Fungi</taxon>
        <taxon>Dikarya</taxon>
        <taxon>Ascomycota</taxon>
        <taxon>Pezizomycotina</taxon>
        <taxon>Sordariomycetes</taxon>
        <taxon>Hypocreomycetidae</taxon>
        <taxon>Hypocreales</taxon>
        <taxon>Nectriaceae</taxon>
        <taxon>Fusarium</taxon>
        <taxon>Fusarium fujikuroi species complex</taxon>
    </lineage>
</organism>
<keyword evidence="3" id="KW-1185">Reference proteome</keyword>
<evidence type="ECO:0000313" key="2">
    <source>
        <dbReference type="EMBL" id="KAF5611217.1"/>
    </source>
</evidence>
<protein>
    <submittedName>
        <fullName evidence="2">Uncharacterized protein</fullName>
    </submittedName>
</protein>
<dbReference type="RefSeq" id="XP_036542014.1">
    <property type="nucleotide sequence ID" value="XM_036680274.1"/>
</dbReference>
<gene>
    <name evidence="2" type="ORF">FSUBG_2496</name>
</gene>
<sequence length="284" mass="31666">MRRVLGPYAHGGWENLSMMIGWCLHVYATDKSAPLPKPWNDEDWERSARLQAWGVPAIVPPALMGLPRGDSRALDWGLFHQWIKDEKRILGEANGPAEAEDFGYEQQDDPSQAEAFHGVGSSTEDPYRSTGTPYRILENSFGPLGVTHVSGGLEDFGPIQQGSLPREERPWRVGNSRKRPRETEEDESEEIHGLGGSDNFGDRKPSKSIRGEGSISVGNDMEKLYASIMNETEEDTSEEIHGQGGYDDFEDMKLSTHALKEMLKGMDSTAKMLDAMINQLPEMD</sequence>
<evidence type="ECO:0000313" key="3">
    <source>
        <dbReference type="Proteomes" id="UP000547976"/>
    </source>
</evidence>
<dbReference type="AlphaFoldDB" id="A0A8H5Q9L0"/>
<accession>A0A8H5Q9L0</accession>
<proteinExistence type="predicted"/>